<proteinExistence type="predicted"/>
<dbReference type="CDD" id="cd02879">
    <property type="entry name" value="GH18_plant_chitinase_class_V"/>
    <property type="match status" value="1"/>
</dbReference>
<keyword evidence="12" id="KW-1133">Transmembrane helix</keyword>
<organism evidence="16 17">
    <name type="scientific">Daucus carota subsp. sativus</name>
    <name type="common">Carrot</name>
    <dbReference type="NCBI Taxonomy" id="79200"/>
    <lineage>
        <taxon>Eukaryota</taxon>
        <taxon>Viridiplantae</taxon>
        <taxon>Streptophyta</taxon>
        <taxon>Embryophyta</taxon>
        <taxon>Tracheophyta</taxon>
        <taxon>Spermatophyta</taxon>
        <taxon>Magnoliopsida</taxon>
        <taxon>eudicotyledons</taxon>
        <taxon>Gunneridae</taxon>
        <taxon>Pentapetalae</taxon>
        <taxon>asterids</taxon>
        <taxon>campanulids</taxon>
        <taxon>Apiales</taxon>
        <taxon>Apiaceae</taxon>
        <taxon>Apioideae</taxon>
        <taxon>Scandiceae</taxon>
        <taxon>Daucinae</taxon>
        <taxon>Daucus</taxon>
        <taxon>Daucus sect. Daucus</taxon>
    </lineage>
</organism>
<dbReference type="Proteomes" id="UP000077755">
    <property type="component" value="Chromosome 4"/>
</dbReference>
<keyword evidence="12" id="KW-0812">Transmembrane</keyword>
<feature type="domain" description="GH18" evidence="15">
    <location>
        <begin position="23"/>
        <end position="365"/>
    </location>
</feature>
<feature type="domain" description="Protein kinase" evidence="14">
    <location>
        <begin position="434"/>
        <end position="729"/>
    </location>
</feature>
<dbReference type="InterPro" id="IPR001223">
    <property type="entry name" value="Glyco_hydro18_cat"/>
</dbReference>
<dbReference type="GO" id="GO:0008061">
    <property type="term" value="F:chitin binding"/>
    <property type="evidence" value="ECO:0007669"/>
    <property type="project" value="InterPro"/>
</dbReference>
<dbReference type="InterPro" id="IPR011583">
    <property type="entry name" value="Chitinase_II/V-like_cat"/>
</dbReference>
<dbReference type="PROSITE" id="PS00108">
    <property type="entry name" value="PROTEIN_KINASE_ST"/>
    <property type="match status" value="1"/>
</dbReference>
<keyword evidence="2" id="KW-0723">Serine/threonine-protein kinase</keyword>
<keyword evidence="12" id="KW-0472">Membrane</keyword>
<dbReference type="PANTHER" id="PTHR27002">
    <property type="entry name" value="RECEPTOR-LIKE SERINE/THREONINE-PROTEIN KINASE SD1-8"/>
    <property type="match status" value="1"/>
</dbReference>
<evidence type="ECO:0000256" key="9">
    <source>
        <dbReference type="ARBA" id="ARBA00023180"/>
    </source>
</evidence>
<dbReference type="InterPro" id="IPR000719">
    <property type="entry name" value="Prot_kinase_dom"/>
</dbReference>
<gene>
    <name evidence="16" type="ORF">DCAR_0416018</name>
</gene>
<evidence type="ECO:0000256" key="8">
    <source>
        <dbReference type="ARBA" id="ARBA00023157"/>
    </source>
</evidence>
<feature type="signal peptide" evidence="13">
    <location>
        <begin position="1"/>
        <end position="17"/>
    </location>
</feature>
<dbReference type="GO" id="GO:0004674">
    <property type="term" value="F:protein serine/threonine kinase activity"/>
    <property type="evidence" value="ECO:0007669"/>
    <property type="project" value="UniProtKB-KW"/>
</dbReference>
<evidence type="ECO:0000256" key="4">
    <source>
        <dbReference type="ARBA" id="ARBA00022729"/>
    </source>
</evidence>
<evidence type="ECO:0000256" key="3">
    <source>
        <dbReference type="ARBA" id="ARBA00022679"/>
    </source>
</evidence>
<dbReference type="EMBL" id="CP093346">
    <property type="protein sequence ID" value="WOG96682.1"/>
    <property type="molecule type" value="Genomic_DNA"/>
</dbReference>
<evidence type="ECO:0000256" key="6">
    <source>
        <dbReference type="ARBA" id="ARBA00022777"/>
    </source>
</evidence>
<dbReference type="PANTHER" id="PTHR27002:SF559">
    <property type="entry name" value="CYSTEINE-RICH RLK (RECEPTOR-LIKE KINASE) PROTEIN"/>
    <property type="match status" value="1"/>
</dbReference>
<dbReference type="GO" id="GO:0005975">
    <property type="term" value="P:carbohydrate metabolic process"/>
    <property type="evidence" value="ECO:0007669"/>
    <property type="project" value="InterPro"/>
</dbReference>
<dbReference type="InterPro" id="IPR008271">
    <property type="entry name" value="Ser/Thr_kinase_AS"/>
</dbReference>
<dbReference type="SUPFAM" id="SSF51445">
    <property type="entry name" value="(Trans)glycosidases"/>
    <property type="match status" value="1"/>
</dbReference>
<keyword evidence="6" id="KW-0418">Kinase</keyword>
<dbReference type="PROSITE" id="PS51910">
    <property type="entry name" value="GH18_2"/>
    <property type="match status" value="1"/>
</dbReference>
<evidence type="ECO:0000256" key="12">
    <source>
        <dbReference type="SAM" id="Phobius"/>
    </source>
</evidence>
<evidence type="ECO:0000256" key="5">
    <source>
        <dbReference type="ARBA" id="ARBA00022741"/>
    </source>
</evidence>
<comment type="catalytic activity">
    <reaction evidence="11">
        <text>L-seryl-[protein] + ATP = O-phospho-L-seryl-[protein] + ADP + H(+)</text>
        <dbReference type="Rhea" id="RHEA:17989"/>
        <dbReference type="Rhea" id="RHEA-COMP:9863"/>
        <dbReference type="Rhea" id="RHEA-COMP:11604"/>
        <dbReference type="ChEBI" id="CHEBI:15378"/>
        <dbReference type="ChEBI" id="CHEBI:29999"/>
        <dbReference type="ChEBI" id="CHEBI:30616"/>
        <dbReference type="ChEBI" id="CHEBI:83421"/>
        <dbReference type="ChEBI" id="CHEBI:456216"/>
        <dbReference type="EC" id="2.7.11.1"/>
    </reaction>
</comment>
<evidence type="ECO:0000256" key="11">
    <source>
        <dbReference type="ARBA" id="ARBA00048679"/>
    </source>
</evidence>
<dbReference type="GO" id="GO:0005886">
    <property type="term" value="C:plasma membrane"/>
    <property type="evidence" value="ECO:0007669"/>
    <property type="project" value="TreeGrafter"/>
</dbReference>
<dbReference type="Gene3D" id="1.10.510.10">
    <property type="entry name" value="Transferase(Phosphotransferase) domain 1"/>
    <property type="match status" value="2"/>
</dbReference>
<dbReference type="SMART" id="SM00220">
    <property type="entry name" value="S_TKc"/>
    <property type="match status" value="1"/>
</dbReference>
<dbReference type="InterPro" id="IPR001245">
    <property type="entry name" value="Ser-Thr/Tyr_kinase_cat_dom"/>
</dbReference>
<evidence type="ECO:0000256" key="1">
    <source>
        <dbReference type="ARBA" id="ARBA00012513"/>
    </source>
</evidence>
<evidence type="ECO:0000259" key="15">
    <source>
        <dbReference type="PROSITE" id="PS51910"/>
    </source>
</evidence>
<dbReference type="InterPro" id="IPR011009">
    <property type="entry name" value="Kinase-like_dom_sf"/>
</dbReference>
<evidence type="ECO:0000256" key="13">
    <source>
        <dbReference type="SAM" id="SignalP"/>
    </source>
</evidence>
<dbReference type="InterPro" id="IPR029070">
    <property type="entry name" value="Chitinase_insertion_sf"/>
</dbReference>
<comment type="catalytic activity">
    <reaction evidence="10">
        <text>L-threonyl-[protein] + ATP = O-phospho-L-threonyl-[protein] + ADP + H(+)</text>
        <dbReference type="Rhea" id="RHEA:46608"/>
        <dbReference type="Rhea" id="RHEA-COMP:11060"/>
        <dbReference type="Rhea" id="RHEA-COMP:11605"/>
        <dbReference type="ChEBI" id="CHEBI:15378"/>
        <dbReference type="ChEBI" id="CHEBI:30013"/>
        <dbReference type="ChEBI" id="CHEBI:30616"/>
        <dbReference type="ChEBI" id="CHEBI:61977"/>
        <dbReference type="ChEBI" id="CHEBI:456216"/>
        <dbReference type="EC" id="2.7.11.1"/>
    </reaction>
</comment>
<evidence type="ECO:0000256" key="7">
    <source>
        <dbReference type="ARBA" id="ARBA00022840"/>
    </source>
</evidence>
<protein>
    <recommendedName>
        <fullName evidence="1">non-specific serine/threonine protein kinase</fullName>
        <ecNumber evidence="1">2.7.11.1</ecNumber>
    </recommendedName>
</protein>
<dbReference type="SUPFAM" id="SSF56112">
    <property type="entry name" value="Protein kinase-like (PK-like)"/>
    <property type="match status" value="1"/>
</dbReference>
<evidence type="ECO:0000259" key="14">
    <source>
        <dbReference type="PROSITE" id="PS50011"/>
    </source>
</evidence>
<dbReference type="EC" id="2.7.11.1" evidence="1"/>
<keyword evidence="7" id="KW-0067">ATP-binding</keyword>
<dbReference type="Gene3D" id="3.10.50.10">
    <property type="match status" value="1"/>
</dbReference>
<dbReference type="Pfam" id="PF07714">
    <property type="entry name" value="PK_Tyr_Ser-Thr"/>
    <property type="match status" value="1"/>
</dbReference>
<sequence length="729" mass="82577">MLIKFLTLFLLFTQLNCSKTHTWIRAGYWYVGKEFPVPEINSALFTHLICAFAHLNPNTYELSLLSADEPYISTFTNIVKRKNPSVITLLSAWTRDNNSSTLPLMVTQSSRRRSFIESSINIARKYEFQGLELYANAILSMGINMTNLGTLLDEWRAAIDLEAKTSKQPRLILTMSGYYSPRQSSTSYPIDALRRNLDWITIKAYDYHLPSKENYTAAHAALYDPSSRLNTDYGIKEWIKSGLPANKLVLGLAYHGYAWTLVNSTHNSIGSPARGPALTEDGSMAYWYIKKFISSSRAASEYNATYVVNYCTIKSNWIGYDDVDAIKTKVAYAKGLGLLGYNVWQVPNDDNWMLSKAAAGLEDKHAKRKGWMLIVWPTAAVIAFLLGTMMLLRRKPKPLSYISVNQLLNRGKKSSSPDLQVFSFAVMKEATNEFSMNNRVGEGGYGPVYKGKLQDGQEIAVKRLSQKSKQGVEEFENEVALTAKLQHVNLVRLLGFCTEREEKMLIYEYMPNKSLDFYMFEPTARSMVQWENWVHIIEGVIQGLLYLQEYSRLTIIHRDLKASNILLDAAMRPKISDFGIARSFQKDEIEGNTTKIVGTYFGVILLQIVSGKKCTHLYGATRRLNLLEYAYDLWKAGKGMEFMDPSLNDTTSSCKLLRCMQVALLCVQEKWAERPTMLDISSMLRNETEVIPIPERPAFSTDGNGEAMRFTAEDVMSVDIATISQVVPR</sequence>
<evidence type="ECO:0000256" key="2">
    <source>
        <dbReference type="ARBA" id="ARBA00022527"/>
    </source>
</evidence>
<dbReference type="InterPro" id="IPR017853">
    <property type="entry name" value="GH"/>
</dbReference>
<feature type="chain" id="PRO_5042197806" description="non-specific serine/threonine protein kinase" evidence="13">
    <location>
        <begin position="18"/>
        <end position="729"/>
    </location>
</feature>
<dbReference type="Pfam" id="PF00704">
    <property type="entry name" value="Glyco_hydro_18"/>
    <property type="match status" value="1"/>
</dbReference>
<name>A0AAF0WV53_DAUCS</name>
<feature type="transmembrane region" description="Helical" evidence="12">
    <location>
        <begin position="371"/>
        <end position="392"/>
    </location>
</feature>
<keyword evidence="3" id="KW-0808">Transferase</keyword>
<dbReference type="SMART" id="SM00636">
    <property type="entry name" value="Glyco_18"/>
    <property type="match status" value="1"/>
</dbReference>
<evidence type="ECO:0000313" key="17">
    <source>
        <dbReference type="Proteomes" id="UP000077755"/>
    </source>
</evidence>
<dbReference type="SUPFAM" id="SSF54556">
    <property type="entry name" value="Chitinase insertion domain"/>
    <property type="match status" value="1"/>
</dbReference>
<reference evidence="16" key="1">
    <citation type="journal article" date="2016" name="Nat. Genet.">
        <title>A high-quality carrot genome assembly provides new insights into carotenoid accumulation and asterid genome evolution.</title>
        <authorList>
            <person name="Iorizzo M."/>
            <person name="Ellison S."/>
            <person name="Senalik D."/>
            <person name="Zeng P."/>
            <person name="Satapoomin P."/>
            <person name="Huang J."/>
            <person name="Bowman M."/>
            <person name="Iovene M."/>
            <person name="Sanseverino W."/>
            <person name="Cavagnaro P."/>
            <person name="Yildiz M."/>
            <person name="Macko-Podgorni A."/>
            <person name="Moranska E."/>
            <person name="Grzebelus E."/>
            <person name="Grzebelus D."/>
            <person name="Ashrafi H."/>
            <person name="Zheng Z."/>
            <person name="Cheng S."/>
            <person name="Spooner D."/>
            <person name="Van Deynze A."/>
            <person name="Simon P."/>
        </authorList>
    </citation>
    <scope>NUCLEOTIDE SEQUENCE</scope>
    <source>
        <tissue evidence="16">Leaf</tissue>
    </source>
</reference>
<dbReference type="FunFam" id="1.10.510.10:FF:001023">
    <property type="entry name" value="Os07g0541700 protein"/>
    <property type="match status" value="1"/>
</dbReference>
<accession>A0AAF0WV53</accession>
<keyword evidence="17" id="KW-1185">Reference proteome</keyword>
<evidence type="ECO:0000313" key="16">
    <source>
        <dbReference type="EMBL" id="WOG96682.1"/>
    </source>
</evidence>
<dbReference type="FunFam" id="3.30.200.20:FF:000195">
    <property type="entry name" value="G-type lectin S-receptor-like serine/threonine-protein kinase"/>
    <property type="match status" value="1"/>
</dbReference>
<reference evidence="16" key="2">
    <citation type="submission" date="2022-03" db="EMBL/GenBank/DDBJ databases">
        <title>Draft title - Genomic analysis of global carrot germplasm unveils the trajectory of domestication and the origin of high carotenoid orange carrot.</title>
        <authorList>
            <person name="Iorizzo M."/>
            <person name="Ellison S."/>
            <person name="Senalik D."/>
            <person name="Macko-Podgorni A."/>
            <person name="Grzebelus D."/>
            <person name="Bostan H."/>
            <person name="Rolling W."/>
            <person name="Curaba J."/>
            <person name="Simon P."/>
        </authorList>
    </citation>
    <scope>NUCLEOTIDE SEQUENCE</scope>
    <source>
        <tissue evidence="16">Leaf</tissue>
    </source>
</reference>
<keyword evidence="8" id="KW-1015">Disulfide bond</keyword>
<dbReference type="FunFam" id="3.10.50.10:FF:000015">
    <property type="entry name" value="Chitotriosidase-1"/>
    <property type="match status" value="1"/>
</dbReference>
<keyword evidence="5" id="KW-0547">Nucleotide-binding</keyword>
<dbReference type="Gene3D" id="3.20.20.80">
    <property type="entry name" value="Glycosidases"/>
    <property type="match status" value="1"/>
</dbReference>
<keyword evidence="9" id="KW-0325">Glycoprotein</keyword>
<evidence type="ECO:0000256" key="10">
    <source>
        <dbReference type="ARBA" id="ARBA00047899"/>
    </source>
</evidence>
<dbReference type="Gene3D" id="3.30.200.20">
    <property type="entry name" value="Phosphorylase Kinase, domain 1"/>
    <property type="match status" value="1"/>
</dbReference>
<dbReference type="PROSITE" id="PS50011">
    <property type="entry name" value="PROTEIN_KINASE_DOM"/>
    <property type="match status" value="1"/>
</dbReference>
<dbReference type="AlphaFoldDB" id="A0AAF0WV53"/>
<keyword evidence="4 13" id="KW-0732">Signal</keyword>
<dbReference type="GO" id="GO:0005524">
    <property type="term" value="F:ATP binding"/>
    <property type="evidence" value="ECO:0007669"/>
    <property type="project" value="UniProtKB-KW"/>
</dbReference>